<accession>A0A9P6VME2</accession>
<evidence type="ECO:0000313" key="3">
    <source>
        <dbReference type="Proteomes" id="UP000785200"/>
    </source>
</evidence>
<feature type="compositionally biased region" description="Basic and acidic residues" evidence="1">
    <location>
        <begin position="42"/>
        <end position="55"/>
    </location>
</feature>
<comment type="caution">
    <text evidence="2">The sequence shown here is derived from an EMBL/GenBank/DDBJ whole genome shotgun (WGS) entry which is preliminary data.</text>
</comment>
<organism evidence="2 3">
    <name type="scientific">Hyphodiscus hymeniophilus</name>
    <dbReference type="NCBI Taxonomy" id="353542"/>
    <lineage>
        <taxon>Eukaryota</taxon>
        <taxon>Fungi</taxon>
        <taxon>Dikarya</taxon>
        <taxon>Ascomycota</taxon>
        <taxon>Pezizomycotina</taxon>
        <taxon>Leotiomycetes</taxon>
        <taxon>Helotiales</taxon>
        <taxon>Hyphodiscaceae</taxon>
        <taxon>Hyphodiscus</taxon>
    </lineage>
</organism>
<dbReference type="OrthoDB" id="3548605at2759"/>
<dbReference type="Proteomes" id="UP000785200">
    <property type="component" value="Unassembled WGS sequence"/>
</dbReference>
<feature type="region of interest" description="Disordered" evidence="1">
    <location>
        <begin position="1"/>
        <end position="85"/>
    </location>
</feature>
<feature type="region of interest" description="Disordered" evidence="1">
    <location>
        <begin position="137"/>
        <end position="210"/>
    </location>
</feature>
<feature type="compositionally biased region" description="Basic and acidic residues" evidence="1">
    <location>
        <begin position="335"/>
        <end position="345"/>
    </location>
</feature>
<name>A0A9P6VME2_9HELO</name>
<gene>
    <name evidence="2" type="ORF">D0Z07_2926</name>
</gene>
<feature type="compositionally biased region" description="Basic and acidic residues" evidence="1">
    <location>
        <begin position="200"/>
        <end position="209"/>
    </location>
</feature>
<proteinExistence type="predicted"/>
<feature type="compositionally biased region" description="Basic and acidic residues" evidence="1">
    <location>
        <begin position="274"/>
        <end position="312"/>
    </location>
</feature>
<dbReference type="AlphaFoldDB" id="A0A9P6VME2"/>
<feature type="region of interest" description="Disordered" evidence="1">
    <location>
        <begin position="274"/>
        <end position="345"/>
    </location>
</feature>
<keyword evidence="3" id="KW-1185">Reference proteome</keyword>
<sequence length="345" mass="38259">MAAAMAPAAERISFAEPARPRRLSTAATNSTSSVDEENTYEDWSKTTHEKDSWAHRERRRSNKFSTMDSDMAIQAHERSRSGRRASTALGIFSQGVDSNGNAIILSDDHHEEFELPLETDKDGKKLLTPSMAIAFSRPDERRLSMGSQNSEKRRGSILSLWKTGKDSQGNDHVHAGHEGEDWGDAVSTTSGTPPASPRLTTDDRGDRRGSILSIWRQGKDREGRTVMHSGEELDEVIVPLDSHGQPIVVEKKEAAPEQVGQEKVGSILSIWSQGKDKDGKTVIHSGEEHEGPIETPVEKIESPKMKGQERRGSVLSMWTEDTRDAQDRPAPVVLKVHDEEEELKL</sequence>
<feature type="compositionally biased region" description="Basic and acidic residues" evidence="1">
    <location>
        <begin position="163"/>
        <end position="180"/>
    </location>
</feature>
<protein>
    <submittedName>
        <fullName evidence="2">Uncharacterized protein</fullName>
    </submittedName>
</protein>
<evidence type="ECO:0000256" key="1">
    <source>
        <dbReference type="SAM" id="MobiDB-lite"/>
    </source>
</evidence>
<reference evidence="2" key="1">
    <citation type="submission" date="2019-07" db="EMBL/GenBank/DDBJ databases">
        <title>Hyphodiscus hymeniophilus genome sequencing and assembly.</title>
        <authorList>
            <person name="Kramer G."/>
            <person name="Nodwell J."/>
        </authorList>
    </citation>
    <scope>NUCLEOTIDE SEQUENCE</scope>
    <source>
        <strain evidence="2">ATCC 34498</strain>
    </source>
</reference>
<evidence type="ECO:0000313" key="2">
    <source>
        <dbReference type="EMBL" id="KAG0650245.1"/>
    </source>
</evidence>
<dbReference type="EMBL" id="VNKQ01000006">
    <property type="protein sequence ID" value="KAG0650245.1"/>
    <property type="molecule type" value="Genomic_DNA"/>
</dbReference>